<dbReference type="KEGG" id="saci:Sinac_1291"/>
<evidence type="ECO:0000256" key="1">
    <source>
        <dbReference type="SAM" id="MobiDB-lite"/>
    </source>
</evidence>
<dbReference type="HOGENOM" id="CLU_2384554_0_0_0"/>
<gene>
    <name evidence="2" type="ordered locus">Sinac_1291</name>
</gene>
<dbReference type="EMBL" id="CP003364">
    <property type="protein sequence ID" value="AGA25680.1"/>
    <property type="molecule type" value="Genomic_DNA"/>
</dbReference>
<accession>L0D9Y3</accession>
<organism evidence="2 3">
    <name type="scientific">Singulisphaera acidiphila (strain ATCC BAA-1392 / DSM 18658 / VKM B-2454 / MOB10)</name>
    <dbReference type="NCBI Taxonomy" id="886293"/>
    <lineage>
        <taxon>Bacteria</taxon>
        <taxon>Pseudomonadati</taxon>
        <taxon>Planctomycetota</taxon>
        <taxon>Planctomycetia</taxon>
        <taxon>Isosphaerales</taxon>
        <taxon>Isosphaeraceae</taxon>
        <taxon>Singulisphaera</taxon>
    </lineage>
</organism>
<sequence length="94" mass="10050">MAGDGALALDMTIEVDRLAADPGLERDQGSKPASGPRMMSISNCHRKAQVVRNVSNLDTPVKDPASTLLRSCFQSSKIRTHPVGARFCLRAKAG</sequence>
<feature type="compositionally biased region" description="Basic and acidic residues" evidence="1">
    <location>
        <begin position="20"/>
        <end position="29"/>
    </location>
</feature>
<protein>
    <submittedName>
        <fullName evidence="2">Uncharacterized protein</fullName>
    </submittedName>
</protein>
<dbReference type="Proteomes" id="UP000010798">
    <property type="component" value="Chromosome"/>
</dbReference>
<feature type="region of interest" description="Disordered" evidence="1">
    <location>
        <begin position="20"/>
        <end position="39"/>
    </location>
</feature>
<reference evidence="2 3" key="1">
    <citation type="submission" date="2012-02" db="EMBL/GenBank/DDBJ databases">
        <title>Complete sequence of chromosome of Singulisphaera acidiphila DSM 18658.</title>
        <authorList>
            <consortium name="US DOE Joint Genome Institute (JGI-PGF)"/>
            <person name="Lucas S."/>
            <person name="Copeland A."/>
            <person name="Lapidus A."/>
            <person name="Glavina del Rio T."/>
            <person name="Dalin E."/>
            <person name="Tice H."/>
            <person name="Bruce D."/>
            <person name="Goodwin L."/>
            <person name="Pitluck S."/>
            <person name="Peters L."/>
            <person name="Ovchinnikova G."/>
            <person name="Chertkov O."/>
            <person name="Kyrpides N."/>
            <person name="Mavromatis K."/>
            <person name="Ivanova N."/>
            <person name="Brettin T."/>
            <person name="Detter J.C."/>
            <person name="Han C."/>
            <person name="Larimer F."/>
            <person name="Land M."/>
            <person name="Hauser L."/>
            <person name="Markowitz V."/>
            <person name="Cheng J.-F."/>
            <person name="Hugenholtz P."/>
            <person name="Woyke T."/>
            <person name="Wu D."/>
            <person name="Tindall B."/>
            <person name="Pomrenke H."/>
            <person name="Brambilla E."/>
            <person name="Klenk H.-P."/>
            <person name="Eisen J.A."/>
        </authorList>
    </citation>
    <scope>NUCLEOTIDE SEQUENCE [LARGE SCALE GENOMIC DNA]</scope>
    <source>
        <strain evidence="3">ATCC BAA-1392 / DSM 18658 / VKM B-2454 / MOB10</strain>
    </source>
</reference>
<dbReference type="STRING" id="886293.Sinac_1291"/>
<keyword evidence="3" id="KW-1185">Reference proteome</keyword>
<evidence type="ECO:0000313" key="3">
    <source>
        <dbReference type="Proteomes" id="UP000010798"/>
    </source>
</evidence>
<proteinExistence type="predicted"/>
<dbReference type="AlphaFoldDB" id="L0D9Y3"/>
<name>L0D9Y3_SINAD</name>
<dbReference type="RefSeq" id="WP_015244854.1">
    <property type="nucleotide sequence ID" value="NC_019892.1"/>
</dbReference>
<evidence type="ECO:0000313" key="2">
    <source>
        <dbReference type="EMBL" id="AGA25680.1"/>
    </source>
</evidence>